<feature type="non-terminal residue" evidence="1">
    <location>
        <position position="1"/>
    </location>
</feature>
<dbReference type="InParanoid" id="G4YVH1"/>
<dbReference type="KEGG" id="psoj:PHYSODRAFT_463564"/>
<organism evidence="1 2">
    <name type="scientific">Phytophthora sojae (strain P6497)</name>
    <name type="common">Soybean stem and root rot agent</name>
    <name type="synonym">Phytophthora megasperma f. sp. glycines</name>
    <dbReference type="NCBI Taxonomy" id="1094619"/>
    <lineage>
        <taxon>Eukaryota</taxon>
        <taxon>Sar</taxon>
        <taxon>Stramenopiles</taxon>
        <taxon>Oomycota</taxon>
        <taxon>Peronosporomycetes</taxon>
        <taxon>Peronosporales</taxon>
        <taxon>Peronosporaceae</taxon>
        <taxon>Phytophthora</taxon>
    </lineage>
</organism>
<dbReference type="EMBL" id="JH159152">
    <property type="protein sequence ID" value="EGZ25534.1"/>
    <property type="molecule type" value="Genomic_DNA"/>
</dbReference>
<dbReference type="Proteomes" id="UP000002640">
    <property type="component" value="Unassembled WGS sequence"/>
</dbReference>
<gene>
    <name evidence="1" type="ORF">PHYSODRAFT_463564</name>
</gene>
<keyword evidence="2" id="KW-1185">Reference proteome</keyword>
<dbReference type="InterPro" id="IPR036770">
    <property type="entry name" value="Ankyrin_rpt-contain_sf"/>
</dbReference>
<evidence type="ECO:0000313" key="1">
    <source>
        <dbReference type="EMBL" id="EGZ25534.1"/>
    </source>
</evidence>
<dbReference type="SMR" id="G4YVH1"/>
<name>G4YVH1_PHYSP</name>
<dbReference type="PANTHER" id="PTHR46586">
    <property type="entry name" value="ANKYRIN REPEAT-CONTAINING PROTEIN"/>
    <property type="match status" value="1"/>
</dbReference>
<dbReference type="Gene3D" id="1.25.40.20">
    <property type="entry name" value="Ankyrin repeat-containing domain"/>
    <property type="match status" value="1"/>
</dbReference>
<sequence>SSNWTVPRACNAGLSRRALEYLVSRDPDWGGGQDAAYVAVKRNHLHVLQWLNERYPDRTSWGSHKERCLLNKAAELRHLSVVQWLHANRREKCTAFAMSIAASNGDLAMEQWLHENRREGCTKQAMDDAAENGHLAVVGWLHSNRREGCTEDAMDDAAANGHLEVV</sequence>
<accession>G4YVH1</accession>
<feature type="non-terminal residue" evidence="1">
    <location>
        <position position="166"/>
    </location>
</feature>
<proteinExistence type="predicted"/>
<dbReference type="InterPro" id="IPR052050">
    <property type="entry name" value="SecEffector_AnkRepeat"/>
</dbReference>
<dbReference type="AlphaFoldDB" id="G4YVH1"/>
<dbReference type="PANTHER" id="PTHR46586:SF3">
    <property type="entry name" value="ANKYRIN REPEAT-CONTAINING PROTEIN"/>
    <property type="match status" value="1"/>
</dbReference>
<dbReference type="GeneID" id="20653337"/>
<dbReference type="SUPFAM" id="SSF48403">
    <property type="entry name" value="Ankyrin repeat"/>
    <property type="match status" value="1"/>
</dbReference>
<protein>
    <submittedName>
        <fullName evidence="1">Uncharacterized protein</fullName>
    </submittedName>
</protein>
<reference evidence="1 2" key="1">
    <citation type="journal article" date="2006" name="Science">
        <title>Phytophthora genome sequences uncover evolutionary origins and mechanisms of pathogenesis.</title>
        <authorList>
            <person name="Tyler B.M."/>
            <person name="Tripathy S."/>
            <person name="Zhang X."/>
            <person name="Dehal P."/>
            <person name="Jiang R.H."/>
            <person name="Aerts A."/>
            <person name="Arredondo F.D."/>
            <person name="Baxter L."/>
            <person name="Bensasson D."/>
            <person name="Beynon J.L."/>
            <person name="Chapman J."/>
            <person name="Damasceno C.M."/>
            <person name="Dorrance A.E."/>
            <person name="Dou D."/>
            <person name="Dickerman A.W."/>
            <person name="Dubchak I.L."/>
            <person name="Garbelotto M."/>
            <person name="Gijzen M."/>
            <person name="Gordon S.G."/>
            <person name="Govers F."/>
            <person name="Grunwald N.J."/>
            <person name="Huang W."/>
            <person name="Ivors K.L."/>
            <person name="Jones R.W."/>
            <person name="Kamoun S."/>
            <person name="Krampis K."/>
            <person name="Lamour K.H."/>
            <person name="Lee M.K."/>
            <person name="McDonald W.H."/>
            <person name="Medina M."/>
            <person name="Meijer H.J."/>
            <person name="Nordberg E.K."/>
            <person name="Maclean D.J."/>
            <person name="Ospina-Giraldo M.D."/>
            <person name="Morris P.F."/>
            <person name="Phuntumart V."/>
            <person name="Putnam N.H."/>
            <person name="Rash S."/>
            <person name="Rose J.K."/>
            <person name="Sakihama Y."/>
            <person name="Salamov A.A."/>
            <person name="Savidor A."/>
            <person name="Scheuring C.F."/>
            <person name="Smith B.M."/>
            <person name="Sobral B.W."/>
            <person name="Terry A."/>
            <person name="Torto-Alalibo T.A."/>
            <person name="Win J."/>
            <person name="Xu Z."/>
            <person name="Zhang H."/>
            <person name="Grigoriev I.V."/>
            <person name="Rokhsar D.S."/>
            <person name="Boore J.L."/>
        </authorList>
    </citation>
    <scope>NUCLEOTIDE SEQUENCE [LARGE SCALE GENOMIC DNA]</scope>
    <source>
        <strain evidence="1 2">P6497</strain>
    </source>
</reference>
<evidence type="ECO:0000313" key="2">
    <source>
        <dbReference type="Proteomes" id="UP000002640"/>
    </source>
</evidence>
<dbReference type="RefSeq" id="XP_009520822.1">
    <property type="nucleotide sequence ID" value="XM_009522527.1"/>
</dbReference>